<dbReference type="GO" id="GO:0071555">
    <property type="term" value="P:cell wall organization"/>
    <property type="evidence" value="ECO:0007669"/>
    <property type="project" value="UniProtKB-KW"/>
</dbReference>
<keyword evidence="4 15" id="KW-0732">Signal</keyword>
<evidence type="ECO:0000256" key="13">
    <source>
        <dbReference type="PROSITE-ProRule" id="PRU10052"/>
    </source>
</evidence>
<dbReference type="Gene3D" id="2.160.20.10">
    <property type="entry name" value="Single-stranded right-handed beta-helix, Pectin lyase-like"/>
    <property type="match status" value="1"/>
</dbReference>
<keyword evidence="6 14" id="KW-0378">Hydrolase</keyword>
<dbReference type="PANTHER" id="PTHR31736">
    <property type="match status" value="1"/>
</dbReference>
<keyword evidence="11" id="KW-0624">Polysaccharide degradation</keyword>
<evidence type="ECO:0000256" key="5">
    <source>
        <dbReference type="ARBA" id="ARBA00022737"/>
    </source>
</evidence>
<feature type="active site" evidence="13">
    <location>
        <position position="252"/>
    </location>
</feature>
<evidence type="ECO:0000256" key="10">
    <source>
        <dbReference type="ARBA" id="ARBA00023316"/>
    </source>
</evidence>
<evidence type="ECO:0000256" key="14">
    <source>
        <dbReference type="RuleBase" id="RU361169"/>
    </source>
</evidence>
<evidence type="ECO:0000256" key="1">
    <source>
        <dbReference type="ARBA" id="ARBA00004613"/>
    </source>
</evidence>
<dbReference type="PROSITE" id="PS00502">
    <property type="entry name" value="POLYGALACTURONASE"/>
    <property type="match status" value="1"/>
</dbReference>
<dbReference type="EMBL" id="CDMC01000006">
    <property type="protein sequence ID" value="CEN60895.1"/>
    <property type="molecule type" value="Genomic_DNA"/>
</dbReference>
<evidence type="ECO:0000256" key="8">
    <source>
        <dbReference type="ARBA" id="ARBA00023277"/>
    </source>
</evidence>
<gene>
    <name evidence="16" type="ORF">ASPCAL07567</name>
</gene>
<dbReference type="SUPFAM" id="SSF51126">
    <property type="entry name" value="Pectin lyase-like"/>
    <property type="match status" value="1"/>
</dbReference>
<keyword evidence="10" id="KW-0961">Cell wall biogenesis/degradation</keyword>
<keyword evidence="3" id="KW-0964">Secreted</keyword>
<reference evidence="17" key="1">
    <citation type="journal article" date="2016" name="Genome Announc.">
        <title>Draft genome sequences of fungus Aspergillus calidoustus.</title>
        <authorList>
            <person name="Horn F."/>
            <person name="Linde J."/>
            <person name="Mattern D.J."/>
            <person name="Walther G."/>
            <person name="Guthke R."/>
            <person name="Scherlach K."/>
            <person name="Martin K."/>
            <person name="Brakhage A.A."/>
            <person name="Petzke L."/>
            <person name="Valiante V."/>
        </authorList>
    </citation>
    <scope>NUCLEOTIDE SEQUENCE [LARGE SCALE GENOMIC DNA]</scope>
    <source>
        <strain evidence="17">SF006504</strain>
    </source>
</reference>
<evidence type="ECO:0000256" key="15">
    <source>
        <dbReference type="SAM" id="SignalP"/>
    </source>
</evidence>
<dbReference type="STRING" id="454130.A0A0U5GP17"/>
<dbReference type="InterPro" id="IPR012334">
    <property type="entry name" value="Pectin_lyas_fold"/>
</dbReference>
<name>A0A0U5GP17_ASPCI</name>
<dbReference type="GO" id="GO:0005576">
    <property type="term" value="C:extracellular region"/>
    <property type="evidence" value="ECO:0007669"/>
    <property type="project" value="UniProtKB-SubCell"/>
</dbReference>
<evidence type="ECO:0000313" key="17">
    <source>
        <dbReference type="Proteomes" id="UP000054771"/>
    </source>
</evidence>
<evidence type="ECO:0000256" key="12">
    <source>
        <dbReference type="ARBA" id="ARBA00037278"/>
    </source>
</evidence>
<dbReference type="Pfam" id="PF00295">
    <property type="entry name" value="Glyco_hydro_28"/>
    <property type="match status" value="1"/>
</dbReference>
<sequence length="414" mass="44542">MHLCSSIILSLPLLPCLASAASLTVSRPDRVVKRAPTCTPNSANDPAIDDVPAILEAIQECGDGGVIVIPRDSEYTMASRIVFDGCVGCDFQLEGTLTASEDLSYWNTTREMILFDKVTGGKFRSLTGKGVIDGRGQVSYDWFGEHGNIKRPVMFSIGGSSDITVSGIKMVNPHVAFVYVGHGSERIDISDLDMSAVSESEHGPRNTDGFDIAEASHVSLANIKVVNQDDCVAFKPGCDYVSVQNIECDGSHGLSVGSLAKYSGSVDSVTNVWVKGARMINSSKAIGIKIYPGGPNYGTALVRNMTWEDIYIENCDAAFQSEACYEPPNKDRSYCEANPSLSEITDVFVRNLTGTVNDRYGGTTGYVYCPVEGANCQIHIEDFEVTSAVSPSEFLCDKIAPDVLGIDCVPTDPY</sequence>
<evidence type="ECO:0000313" key="16">
    <source>
        <dbReference type="EMBL" id="CEN60895.1"/>
    </source>
</evidence>
<keyword evidence="7" id="KW-0325">Glycoprotein</keyword>
<evidence type="ECO:0000256" key="9">
    <source>
        <dbReference type="ARBA" id="ARBA00023295"/>
    </source>
</evidence>
<dbReference type="OrthoDB" id="187139at2759"/>
<dbReference type="GO" id="GO:0000272">
    <property type="term" value="P:polysaccharide catabolic process"/>
    <property type="evidence" value="ECO:0007669"/>
    <property type="project" value="UniProtKB-KW"/>
</dbReference>
<comment type="function">
    <text evidence="12">Pectinolytic enzyme involved in the degradation of xylogalacturonan (xga), a galacturonan backbone heavily substituted with xylose, and which is one important component of the hairy regions of pectin. Activity requires a galacturonic acid backbone substituted with xylose.</text>
</comment>
<dbReference type="InterPro" id="IPR011050">
    <property type="entry name" value="Pectin_lyase_fold/virulence"/>
</dbReference>
<dbReference type="InterPro" id="IPR000743">
    <property type="entry name" value="Glyco_hydro_28"/>
</dbReference>
<dbReference type="OMA" id="DHINIRS"/>
<keyword evidence="8" id="KW-0119">Carbohydrate metabolism</keyword>
<evidence type="ECO:0000256" key="6">
    <source>
        <dbReference type="ARBA" id="ARBA00022801"/>
    </source>
</evidence>
<evidence type="ECO:0000256" key="2">
    <source>
        <dbReference type="ARBA" id="ARBA00008834"/>
    </source>
</evidence>
<dbReference type="PANTHER" id="PTHR31736:SF9">
    <property type="entry name" value="ENDO-XYLOGALACTURONAN HYDROLASE A-RELATED"/>
    <property type="match status" value="1"/>
</dbReference>
<dbReference type="GO" id="GO:0004650">
    <property type="term" value="F:polygalacturonase activity"/>
    <property type="evidence" value="ECO:0007669"/>
    <property type="project" value="InterPro"/>
</dbReference>
<evidence type="ECO:0000256" key="7">
    <source>
        <dbReference type="ARBA" id="ARBA00023180"/>
    </source>
</evidence>
<feature type="signal peptide" evidence="15">
    <location>
        <begin position="1"/>
        <end position="20"/>
    </location>
</feature>
<comment type="similarity">
    <text evidence="2 14">Belongs to the glycosyl hydrolase 28 family.</text>
</comment>
<accession>A0A0U5GP17</accession>
<keyword evidence="9 14" id="KW-0326">Glycosidase</keyword>
<dbReference type="Proteomes" id="UP000054771">
    <property type="component" value="Unassembled WGS sequence"/>
</dbReference>
<evidence type="ECO:0000256" key="11">
    <source>
        <dbReference type="ARBA" id="ARBA00023326"/>
    </source>
</evidence>
<evidence type="ECO:0000256" key="4">
    <source>
        <dbReference type="ARBA" id="ARBA00022729"/>
    </source>
</evidence>
<keyword evidence="5" id="KW-0677">Repeat</keyword>
<organism evidence="16 17">
    <name type="scientific">Aspergillus calidoustus</name>
    <dbReference type="NCBI Taxonomy" id="454130"/>
    <lineage>
        <taxon>Eukaryota</taxon>
        <taxon>Fungi</taxon>
        <taxon>Dikarya</taxon>
        <taxon>Ascomycota</taxon>
        <taxon>Pezizomycotina</taxon>
        <taxon>Eurotiomycetes</taxon>
        <taxon>Eurotiomycetidae</taxon>
        <taxon>Eurotiales</taxon>
        <taxon>Aspergillaceae</taxon>
        <taxon>Aspergillus</taxon>
        <taxon>Aspergillus subgen. Nidulantes</taxon>
    </lineage>
</organism>
<proteinExistence type="inferred from homology"/>
<keyword evidence="17" id="KW-1185">Reference proteome</keyword>
<dbReference type="AlphaFoldDB" id="A0A0U5GP17"/>
<feature type="chain" id="PRO_5006858065" description="Endo-xylogalacturonan hydrolase A" evidence="15">
    <location>
        <begin position="21"/>
        <end position="414"/>
    </location>
</feature>
<protein>
    <recommendedName>
        <fullName evidence="18">Endo-xylogalacturonan hydrolase A</fullName>
    </recommendedName>
</protein>
<evidence type="ECO:0000256" key="3">
    <source>
        <dbReference type="ARBA" id="ARBA00022525"/>
    </source>
</evidence>
<evidence type="ECO:0008006" key="18">
    <source>
        <dbReference type="Google" id="ProtNLM"/>
    </source>
</evidence>
<comment type="subcellular location">
    <subcellularLocation>
        <location evidence="1">Secreted</location>
    </subcellularLocation>
</comment>